<dbReference type="GO" id="GO:0003824">
    <property type="term" value="F:catalytic activity"/>
    <property type="evidence" value="ECO:0007669"/>
    <property type="project" value="UniProtKB-ARBA"/>
</dbReference>
<dbReference type="Gene3D" id="3.40.50.1820">
    <property type="entry name" value="alpha/beta hydrolase"/>
    <property type="match status" value="1"/>
</dbReference>
<dbReference type="Proteomes" id="UP000249341">
    <property type="component" value="Unassembled WGS sequence"/>
</dbReference>
<comment type="caution">
    <text evidence="2">The sequence shown here is derived from an EMBL/GenBank/DDBJ whole genome shotgun (WGS) entry which is preliminary data.</text>
</comment>
<protein>
    <submittedName>
        <fullName evidence="2">Pimeloyl-ACP methyl ester carboxylesterase</fullName>
    </submittedName>
</protein>
<dbReference type="PANTHER" id="PTHR43689:SF8">
    <property type="entry name" value="ALPHA_BETA-HYDROLASES SUPERFAMILY PROTEIN"/>
    <property type="match status" value="1"/>
</dbReference>
<name>A0A327Z1A2_9ACTN</name>
<gene>
    <name evidence="2" type="ORF">B0I29_121147</name>
</gene>
<keyword evidence="3" id="KW-1185">Reference proteome</keyword>
<dbReference type="InterPro" id="IPR000073">
    <property type="entry name" value="AB_hydrolase_1"/>
</dbReference>
<feature type="domain" description="AB hydrolase-1" evidence="1">
    <location>
        <begin position="24"/>
        <end position="263"/>
    </location>
</feature>
<dbReference type="InterPro" id="IPR029058">
    <property type="entry name" value="AB_hydrolase_fold"/>
</dbReference>
<dbReference type="RefSeq" id="WP_111653672.1">
    <property type="nucleotide sequence ID" value="NZ_QLMJ01000021.1"/>
</dbReference>
<evidence type="ECO:0000313" key="2">
    <source>
        <dbReference type="EMBL" id="RAK28051.1"/>
    </source>
</evidence>
<dbReference type="EMBL" id="QLMJ01000021">
    <property type="protein sequence ID" value="RAK28051.1"/>
    <property type="molecule type" value="Genomic_DNA"/>
</dbReference>
<evidence type="ECO:0000259" key="1">
    <source>
        <dbReference type="Pfam" id="PF00561"/>
    </source>
</evidence>
<organism evidence="2 3">
    <name type="scientific">Actinoplanes lutulentus</name>
    <dbReference type="NCBI Taxonomy" id="1287878"/>
    <lineage>
        <taxon>Bacteria</taxon>
        <taxon>Bacillati</taxon>
        <taxon>Actinomycetota</taxon>
        <taxon>Actinomycetes</taxon>
        <taxon>Micromonosporales</taxon>
        <taxon>Micromonosporaceae</taxon>
        <taxon>Actinoplanes</taxon>
    </lineage>
</organism>
<dbReference type="Pfam" id="PF00561">
    <property type="entry name" value="Abhydrolase_1"/>
    <property type="match status" value="1"/>
</dbReference>
<dbReference type="PRINTS" id="PR00111">
    <property type="entry name" value="ABHYDROLASE"/>
</dbReference>
<reference evidence="2 3" key="1">
    <citation type="submission" date="2018-06" db="EMBL/GenBank/DDBJ databases">
        <title>Genomic Encyclopedia of Type Strains, Phase III (KMG-III): the genomes of soil and plant-associated and newly described type strains.</title>
        <authorList>
            <person name="Whitman W."/>
        </authorList>
    </citation>
    <scope>NUCLEOTIDE SEQUENCE [LARGE SCALE GENOMIC DNA]</scope>
    <source>
        <strain evidence="2 3">CGMCC 4.7090</strain>
    </source>
</reference>
<dbReference type="SUPFAM" id="SSF53474">
    <property type="entry name" value="alpha/beta-Hydrolases"/>
    <property type="match status" value="1"/>
</dbReference>
<accession>A0A327Z1A2</accession>
<sequence length="280" mass="30404">MKFIEVRGTRIRIRVHESGSVSAPAVVLLHGIGRSLEDWSLQHSLLDDEYRVISLDMPGFGLSQRLPAPTTLDGLADGVWAALSELGLNAVHLMGNSLGGAVSMTMLASQPDRVSTLTLVNSAGFGKEVTIALRLLAVPGLGRRLLARVDARTAPRMERQIFADRALVTPERVEMAIRIARQPDFAAVYLEIAKELGGFRGIAAPWRSALLQRVSGHTKPTMLVWGDRDVILPSAHLAAARVAFPHAQSHLFGGTGHMPQIERAEEFARLVRPVLARVSV</sequence>
<dbReference type="AlphaFoldDB" id="A0A327Z1A2"/>
<evidence type="ECO:0000313" key="3">
    <source>
        <dbReference type="Proteomes" id="UP000249341"/>
    </source>
</evidence>
<proteinExistence type="predicted"/>
<dbReference type="OrthoDB" id="3371334at2"/>
<dbReference type="PANTHER" id="PTHR43689">
    <property type="entry name" value="HYDROLASE"/>
    <property type="match status" value="1"/>
</dbReference>